<comment type="subunit">
    <text evidence="5 6">Homodimer.</text>
</comment>
<dbReference type="HAMAP" id="MF_01928">
    <property type="entry name" value="PurK"/>
    <property type="match status" value="1"/>
</dbReference>
<dbReference type="UniPathway" id="UPA00074">
    <property type="reaction ID" value="UER00942"/>
</dbReference>
<organism evidence="8 9">
    <name type="scientific">Caenispirillum bisanense</name>
    <dbReference type="NCBI Taxonomy" id="414052"/>
    <lineage>
        <taxon>Bacteria</taxon>
        <taxon>Pseudomonadati</taxon>
        <taxon>Pseudomonadota</taxon>
        <taxon>Alphaproteobacteria</taxon>
        <taxon>Rhodospirillales</taxon>
        <taxon>Novispirillaceae</taxon>
        <taxon>Caenispirillum</taxon>
    </lineage>
</organism>
<keyword evidence="1 5" id="KW-0436">Ligase</keyword>
<dbReference type="FunFam" id="3.40.50.20:FF:000016">
    <property type="entry name" value="N5-carboxyaminoimidazole ribonucleotide synthase"/>
    <property type="match status" value="1"/>
</dbReference>
<dbReference type="GO" id="GO:0004638">
    <property type="term" value="F:phosphoribosylaminoimidazole carboxylase activity"/>
    <property type="evidence" value="ECO:0007669"/>
    <property type="project" value="InterPro"/>
</dbReference>
<feature type="binding site" evidence="5">
    <location>
        <position position="155"/>
    </location>
    <ligand>
        <name>ATP</name>
        <dbReference type="ChEBI" id="CHEBI:30616"/>
    </ligand>
</feature>
<dbReference type="InterPro" id="IPR005875">
    <property type="entry name" value="PurK"/>
</dbReference>
<evidence type="ECO:0000259" key="7">
    <source>
        <dbReference type="PROSITE" id="PS50975"/>
    </source>
</evidence>
<dbReference type="PANTHER" id="PTHR11609">
    <property type="entry name" value="PURINE BIOSYNTHESIS PROTEIN 6/7, PUR6/7"/>
    <property type="match status" value="1"/>
</dbReference>
<gene>
    <name evidence="5 6" type="primary">purK</name>
    <name evidence="8" type="ORF">SAMN05421508_101559</name>
</gene>
<feature type="binding site" evidence="5">
    <location>
        <begin position="279"/>
        <end position="280"/>
    </location>
    <ligand>
        <name>ATP</name>
        <dbReference type="ChEBI" id="CHEBI:30616"/>
    </ligand>
</feature>
<dbReference type="NCBIfam" id="TIGR01161">
    <property type="entry name" value="purK"/>
    <property type="match status" value="1"/>
</dbReference>
<keyword evidence="2 5" id="KW-0547">Nucleotide-binding</keyword>
<feature type="binding site" evidence="5">
    <location>
        <position position="198"/>
    </location>
    <ligand>
        <name>ATP</name>
        <dbReference type="ChEBI" id="CHEBI:30616"/>
    </ligand>
</feature>
<comment type="pathway">
    <text evidence="5 6">Purine metabolism; IMP biosynthesis via de novo pathway; 5-amino-1-(5-phospho-D-ribosyl)imidazole-4-carboxylate from 5-amino-1-(5-phospho-D-ribosyl)imidazole (N5-CAIR route): step 1/2.</text>
</comment>
<dbReference type="Gene3D" id="3.30.470.20">
    <property type="entry name" value="ATP-grasp fold, B domain"/>
    <property type="match status" value="1"/>
</dbReference>
<dbReference type="SUPFAM" id="SSF56059">
    <property type="entry name" value="Glutathione synthetase ATP-binding domain-like"/>
    <property type="match status" value="1"/>
</dbReference>
<dbReference type="InterPro" id="IPR013815">
    <property type="entry name" value="ATP_grasp_subdomain_1"/>
</dbReference>
<dbReference type="Gene3D" id="3.30.1490.20">
    <property type="entry name" value="ATP-grasp fold, A domain"/>
    <property type="match status" value="1"/>
</dbReference>
<dbReference type="GO" id="GO:0034028">
    <property type="term" value="F:5-(carboxyamino)imidazole ribonucleotide synthase activity"/>
    <property type="evidence" value="ECO:0007669"/>
    <property type="project" value="UniProtKB-UniRule"/>
</dbReference>
<comment type="function">
    <text evidence="6">Catalyzes the ATP-dependent conversion of 5-aminoimidazole ribonucleotide (AIR) and HCO(3)- to N5-carboxyaminoimidazole ribonucleotide (N5-CAIR).</text>
</comment>
<evidence type="ECO:0000313" key="9">
    <source>
        <dbReference type="Proteomes" id="UP000219621"/>
    </source>
</evidence>
<reference evidence="9" key="1">
    <citation type="submission" date="2017-09" db="EMBL/GenBank/DDBJ databases">
        <authorList>
            <person name="Varghese N."/>
            <person name="Submissions S."/>
        </authorList>
    </citation>
    <scope>NUCLEOTIDE SEQUENCE [LARGE SCALE GENOMIC DNA]</scope>
    <source>
        <strain evidence="9">USBA 140</strain>
    </source>
</reference>
<keyword evidence="3 5" id="KW-0658">Purine biosynthesis</keyword>
<dbReference type="NCBIfam" id="NF004679">
    <property type="entry name" value="PRK06019.1-5"/>
    <property type="match status" value="1"/>
</dbReference>
<feature type="binding site" evidence="5">
    <location>
        <position position="221"/>
    </location>
    <ligand>
        <name>ATP</name>
        <dbReference type="ChEBI" id="CHEBI:30616"/>
    </ligand>
</feature>
<feature type="binding site" evidence="5">
    <location>
        <position position="115"/>
    </location>
    <ligand>
        <name>ATP</name>
        <dbReference type="ChEBI" id="CHEBI:30616"/>
    </ligand>
</feature>
<dbReference type="GO" id="GO:0006189">
    <property type="term" value="P:'de novo' IMP biosynthetic process"/>
    <property type="evidence" value="ECO:0007669"/>
    <property type="project" value="UniProtKB-UniRule"/>
</dbReference>
<evidence type="ECO:0000313" key="8">
    <source>
        <dbReference type="EMBL" id="SOD90486.1"/>
    </source>
</evidence>
<proteinExistence type="inferred from homology"/>
<dbReference type="Gene3D" id="3.40.50.20">
    <property type="match status" value="1"/>
</dbReference>
<dbReference type="EMBL" id="OCNJ01000001">
    <property type="protein sequence ID" value="SOD90486.1"/>
    <property type="molecule type" value="Genomic_DNA"/>
</dbReference>
<keyword evidence="4 5" id="KW-0067">ATP-binding</keyword>
<feature type="binding site" evidence="5">
    <location>
        <begin position="190"/>
        <end position="193"/>
    </location>
    <ligand>
        <name>ATP</name>
        <dbReference type="ChEBI" id="CHEBI:30616"/>
    </ligand>
</feature>
<dbReference type="InterPro" id="IPR054350">
    <property type="entry name" value="PurT/PurK_preATP-grasp"/>
</dbReference>
<evidence type="ECO:0000256" key="5">
    <source>
        <dbReference type="HAMAP-Rule" id="MF_01928"/>
    </source>
</evidence>
<dbReference type="PROSITE" id="PS50975">
    <property type="entry name" value="ATP_GRASP"/>
    <property type="match status" value="1"/>
</dbReference>
<dbReference type="Pfam" id="PF17769">
    <property type="entry name" value="PurK_C"/>
    <property type="match status" value="1"/>
</dbReference>
<dbReference type="InterPro" id="IPR011054">
    <property type="entry name" value="Rudment_hybrid_motif"/>
</dbReference>
<keyword evidence="9" id="KW-1185">Reference proteome</keyword>
<comment type="similarity">
    <text evidence="5 6">Belongs to the PurK/PurT family.</text>
</comment>
<dbReference type="Pfam" id="PF02222">
    <property type="entry name" value="ATP-grasp"/>
    <property type="match status" value="1"/>
</dbReference>
<dbReference type="InterPro" id="IPR040686">
    <property type="entry name" value="PurK_C"/>
</dbReference>
<comment type="function">
    <text evidence="5">Catalyzes the ATP-dependent conversion of 5-aminoimidazole ribonucleotide (AIR) and HCO(3)(-) to N5-carboxyaminoimidazole ribonucleotide (N5-CAIR).</text>
</comment>
<evidence type="ECO:0000256" key="4">
    <source>
        <dbReference type="ARBA" id="ARBA00022840"/>
    </source>
</evidence>
<dbReference type="Pfam" id="PF22660">
    <property type="entry name" value="RS_preATP-grasp-like"/>
    <property type="match status" value="1"/>
</dbReference>
<dbReference type="OrthoDB" id="9804625at2"/>
<dbReference type="InterPro" id="IPR011761">
    <property type="entry name" value="ATP-grasp"/>
</dbReference>
<feature type="binding site" evidence="5">
    <location>
        <begin position="160"/>
        <end position="166"/>
    </location>
    <ligand>
        <name>ATP</name>
        <dbReference type="ChEBI" id="CHEBI:30616"/>
    </ligand>
</feature>
<dbReference type="InterPro" id="IPR016185">
    <property type="entry name" value="PreATP-grasp_dom_sf"/>
</dbReference>
<dbReference type="InterPro" id="IPR003135">
    <property type="entry name" value="ATP-grasp_carboxylate-amine"/>
</dbReference>
<name>A0A286G5I4_9PROT</name>
<dbReference type="NCBIfam" id="NF004676">
    <property type="entry name" value="PRK06019.1-2"/>
    <property type="match status" value="1"/>
</dbReference>
<comment type="catalytic activity">
    <reaction evidence="5 6">
        <text>5-amino-1-(5-phospho-beta-D-ribosyl)imidazole + hydrogencarbonate + ATP = 5-carboxyamino-1-(5-phospho-D-ribosyl)imidazole + ADP + phosphate + 2 H(+)</text>
        <dbReference type="Rhea" id="RHEA:19317"/>
        <dbReference type="ChEBI" id="CHEBI:15378"/>
        <dbReference type="ChEBI" id="CHEBI:17544"/>
        <dbReference type="ChEBI" id="CHEBI:30616"/>
        <dbReference type="ChEBI" id="CHEBI:43474"/>
        <dbReference type="ChEBI" id="CHEBI:58730"/>
        <dbReference type="ChEBI" id="CHEBI:137981"/>
        <dbReference type="ChEBI" id="CHEBI:456216"/>
        <dbReference type="EC" id="6.3.4.18"/>
    </reaction>
</comment>
<dbReference type="GO" id="GO:0005524">
    <property type="term" value="F:ATP binding"/>
    <property type="evidence" value="ECO:0007669"/>
    <property type="project" value="UniProtKB-UniRule"/>
</dbReference>
<dbReference type="PANTHER" id="PTHR11609:SF5">
    <property type="entry name" value="PHOSPHORIBOSYLAMINOIMIDAZOLE CARBOXYLASE"/>
    <property type="match status" value="1"/>
</dbReference>
<evidence type="ECO:0000256" key="1">
    <source>
        <dbReference type="ARBA" id="ARBA00022598"/>
    </source>
</evidence>
<protein>
    <recommendedName>
        <fullName evidence="5 6">N5-carboxyaminoimidazole ribonucleotide synthase</fullName>
        <shortName evidence="5 6">N5-CAIR synthase</shortName>
        <ecNumber evidence="5 6">6.3.4.18</ecNumber>
    </recommendedName>
    <alternativeName>
        <fullName evidence="5 6">5-(carboxyamino)imidazole ribonucleotide synthetase</fullName>
    </alternativeName>
</protein>
<dbReference type="FunFam" id="3.30.1490.20:FF:000015">
    <property type="entry name" value="N5-carboxyaminoimidazole ribonucleotide synthase"/>
    <property type="match status" value="1"/>
</dbReference>
<dbReference type="GO" id="GO:0005829">
    <property type="term" value="C:cytosol"/>
    <property type="evidence" value="ECO:0007669"/>
    <property type="project" value="TreeGrafter"/>
</dbReference>
<dbReference type="EC" id="6.3.4.18" evidence="5 6"/>
<accession>A0A286G5I4</accession>
<evidence type="ECO:0000256" key="3">
    <source>
        <dbReference type="ARBA" id="ARBA00022755"/>
    </source>
</evidence>
<feature type="domain" description="ATP-grasp" evidence="7">
    <location>
        <begin position="119"/>
        <end position="309"/>
    </location>
</feature>
<evidence type="ECO:0000256" key="6">
    <source>
        <dbReference type="RuleBase" id="RU361200"/>
    </source>
</evidence>
<dbReference type="SUPFAM" id="SSF51246">
    <property type="entry name" value="Rudiment single hybrid motif"/>
    <property type="match status" value="1"/>
</dbReference>
<dbReference type="RefSeq" id="WP_097277438.1">
    <property type="nucleotide sequence ID" value="NZ_OCNJ01000001.1"/>
</dbReference>
<dbReference type="SUPFAM" id="SSF52440">
    <property type="entry name" value="PreATP-grasp domain"/>
    <property type="match status" value="1"/>
</dbReference>
<dbReference type="Proteomes" id="UP000219621">
    <property type="component" value="Unassembled WGS sequence"/>
</dbReference>
<sequence length="376" mass="40135">MTTPAPASASKLLPPGSTIGILGGGQLGRMTALAAAQLGYHVHVYCQSPDEPAAQVARATTCAGFDDEAALAAFAAVVDVVTYEFENIPLAPVRFLADRVPVRPGAHILETGQDRLREKAFFNGIGIAPAPWRAVHSLADLEAAVADLGRPSVLKTARMGYDGKGQVKIEAATDLAEAWASLKTDAAVLEGFIDFEREISVIVARGLDGHVAPFDPVENIHVHHILDTTIAPAPITGPRGRKTLEDAVAVARKAAEALELVGILAVEMFVGRDGHVLVNEMAPRPHNSGHWTMDACLTGQFEQLVRAVTGLPLGSPRRRCDCRMKNLIGADIELWRTAVTDPTAHIHLYGKAETRAGRKMGHINYLLPLSDDGHHG</sequence>
<dbReference type="GO" id="GO:0046872">
    <property type="term" value="F:metal ion binding"/>
    <property type="evidence" value="ECO:0007669"/>
    <property type="project" value="InterPro"/>
</dbReference>
<evidence type="ECO:0000256" key="2">
    <source>
        <dbReference type="ARBA" id="ARBA00022741"/>
    </source>
</evidence>
<dbReference type="NCBIfam" id="NF004675">
    <property type="entry name" value="PRK06019.1-1"/>
    <property type="match status" value="1"/>
</dbReference>
<dbReference type="AlphaFoldDB" id="A0A286G5I4"/>